<feature type="chain" id="PRO_5047229792" description="Neutral/alkaline non-lysosomal ceramidase N-terminal domain-containing protein" evidence="2">
    <location>
        <begin position="33"/>
        <end position="524"/>
    </location>
</feature>
<organism evidence="3 4">
    <name type="scientific">Alienimonas chondri</name>
    <dbReference type="NCBI Taxonomy" id="2681879"/>
    <lineage>
        <taxon>Bacteria</taxon>
        <taxon>Pseudomonadati</taxon>
        <taxon>Planctomycetota</taxon>
        <taxon>Planctomycetia</taxon>
        <taxon>Planctomycetales</taxon>
        <taxon>Planctomycetaceae</taxon>
        <taxon>Alienimonas</taxon>
    </lineage>
</organism>
<feature type="region of interest" description="Disordered" evidence="1">
    <location>
        <begin position="126"/>
        <end position="155"/>
    </location>
</feature>
<gene>
    <name evidence="3" type="ORF">LzC2_12280</name>
</gene>
<keyword evidence="4" id="KW-1185">Reference proteome</keyword>
<feature type="signal peptide" evidence="2">
    <location>
        <begin position="1"/>
        <end position="32"/>
    </location>
</feature>
<evidence type="ECO:0000256" key="1">
    <source>
        <dbReference type="SAM" id="MobiDB-lite"/>
    </source>
</evidence>
<feature type="compositionally biased region" description="Low complexity" evidence="1">
    <location>
        <begin position="126"/>
        <end position="139"/>
    </location>
</feature>
<sequence length="524" mass="56209">MTRSVFAAARFAPAAVAAWVCLALCTAFPAGADAADEPKREDGLYAGAAAVDVTPPLGLPIVGNWNSPPAERVHDPIMVRALVLKNGDDRLALVLCDNVGIPREVFDAGKESIAARTGIKPEQVLTASTHTHSSVSARSNAGEVGGSPTLDGDRPALPKGTAYQQMLAEGIAAAVEQAVDQLEPAELAWGSVQAPEHVFNRRWFVSDPDLARNPFGGVDKVRMNPPRRSGALVKQAGPVDPEVSFLSVRTRGVGVGLPRPIALMANYSLHYVGGVPGGELSADYFGVFARRIAARLNAERLTPRFVGMLSNGTSGDVNNVDFTAASVNRAPYEQMQIVADDLAEKIAAVYDDLDFHSDVPLASAQREVLLKVRKPTPEQLAFFEQVDARAAAGEKPYQRHEQNYARRGRTLAEGPDTVAILLQAHRIGDVAVAAIPFETFTQTGLELKREIPRIDPFEDAFTIELANGAYGYLPTPEQHVLGGYETWLGTSSVQEDATVQIVQNLREMFAQLARTGSPRPAGPQ</sequence>
<name>A0ABX1VAP4_9PLAN</name>
<evidence type="ECO:0008006" key="5">
    <source>
        <dbReference type="Google" id="ProtNLM"/>
    </source>
</evidence>
<evidence type="ECO:0000313" key="3">
    <source>
        <dbReference type="EMBL" id="NNJ25165.1"/>
    </source>
</evidence>
<dbReference type="Proteomes" id="UP000609651">
    <property type="component" value="Unassembled WGS sequence"/>
</dbReference>
<reference evidence="3 4" key="1">
    <citation type="journal article" date="2020" name="Syst. Appl. Microbiol.">
        <title>Alienimonas chondri sp. nov., a novel planctomycete isolated from the biofilm of the red alga Chondrus crispus.</title>
        <authorList>
            <person name="Vitorino I."/>
            <person name="Albuquerque L."/>
            <person name="Wiegand S."/>
            <person name="Kallscheuer N."/>
            <person name="da Costa M.S."/>
            <person name="Lobo-da-Cunha A."/>
            <person name="Jogler C."/>
            <person name="Lage O.M."/>
        </authorList>
    </citation>
    <scope>NUCLEOTIDE SEQUENCE [LARGE SCALE GENOMIC DNA]</scope>
    <source>
        <strain evidence="3 4">LzC2</strain>
    </source>
</reference>
<keyword evidence="2" id="KW-0732">Signal</keyword>
<protein>
    <recommendedName>
        <fullName evidence="5">Neutral/alkaline non-lysosomal ceramidase N-terminal domain-containing protein</fullName>
    </recommendedName>
</protein>
<evidence type="ECO:0000313" key="4">
    <source>
        <dbReference type="Proteomes" id="UP000609651"/>
    </source>
</evidence>
<dbReference type="EMBL" id="WTPX01000027">
    <property type="protein sequence ID" value="NNJ25165.1"/>
    <property type="molecule type" value="Genomic_DNA"/>
</dbReference>
<evidence type="ECO:0000256" key="2">
    <source>
        <dbReference type="SAM" id="SignalP"/>
    </source>
</evidence>
<comment type="caution">
    <text evidence="3">The sequence shown here is derived from an EMBL/GenBank/DDBJ whole genome shotgun (WGS) entry which is preliminary data.</text>
</comment>
<accession>A0ABX1VAP4</accession>
<proteinExistence type="predicted"/>